<accession>A0A1V9A6F2</accession>
<protein>
    <recommendedName>
        <fullName evidence="1">VOC domain-containing protein</fullName>
    </recommendedName>
</protein>
<dbReference type="EMBL" id="MWIH01000005">
    <property type="protein sequence ID" value="OQO92707.1"/>
    <property type="molecule type" value="Genomic_DNA"/>
</dbReference>
<dbReference type="PROSITE" id="PS51819">
    <property type="entry name" value="VOC"/>
    <property type="match status" value="2"/>
</dbReference>
<evidence type="ECO:0000313" key="3">
    <source>
        <dbReference type="Proteomes" id="UP000192591"/>
    </source>
</evidence>
<gene>
    <name evidence="2" type="ORF">B1813_11155</name>
</gene>
<dbReference type="Gene3D" id="3.10.180.10">
    <property type="entry name" value="2,3-Dihydroxybiphenyl 1,2-Dioxygenase, domain 1"/>
    <property type="match status" value="2"/>
</dbReference>
<proteinExistence type="predicted"/>
<sequence>MSLTLDLVTLGVADEQSARAFYTGAFAATEDHGNNLDLHGIGKLELREIGTLASDVGTSPATTGFRGVVLSAIVEAPSDVETLLGTATDHGATVVKPAKKQLFGEFTGAYRAPDGALWKLAATAKKNTTPPHAQPKPLELAVYLGVAKPTASQAFYEALGMSADHDYGDKFVDFTRPGGGYRLGLLPRKALAKDVGVDERGDGFSAVVLAHTAASRDDLDALLKAAAAAGGRVTAPASRTADGRHTGRFTDPDGYHWRVTAPG</sequence>
<dbReference type="PANTHER" id="PTHR36503">
    <property type="entry name" value="BLR2520 PROTEIN"/>
    <property type="match status" value="1"/>
</dbReference>
<reference evidence="2 3" key="1">
    <citation type="submission" date="2017-02" db="EMBL/GenBank/DDBJ databases">
        <title>Draft genome of Saccharomonospora sp. 154.</title>
        <authorList>
            <person name="Alonso-Carmona G.S."/>
            <person name="De La Haba R."/>
            <person name="Vera-Gargallo B."/>
            <person name="Sandoval-Trujillo A.H."/>
            <person name="Ramirez-Duran N."/>
            <person name="Ventosa A."/>
        </authorList>
    </citation>
    <scope>NUCLEOTIDE SEQUENCE [LARGE SCALE GENOMIC DNA]</scope>
    <source>
        <strain evidence="2 3">LRS4.154</strain>
    </source>
</reference>
<dbReference type="AlphaFoldDB" id="A0A1V9A6F2"/>
<dbReference type="PANTHER" id="PTHR36503:SF1">
    <property type="entry name" value="BLR2520 PROTEIN"/>
    <property type="match status" value="1"/>
</dbReference>
<dbReference type="InterPro" id="IPR004360">
    <property type="entry name" value="Glyas_Fos-R_dOase_dom"/>
</dbReference>
<evidence type="ECO:0000313" key="2">
    <source>
        <dbReference type="EMBL" id="OQO92707.1"/>
    </source>
</evidence>
<dbReference type="InterPro" id="IPR037523">
    <property type="entry name" value="VOC_core"/>
</dbReference>
<feature type="domain" description="VOC" evidence="1">
    <location>
        <begin position="4"/>
        <end position="123"/>
    </location>
</feature>
<dbReference type="Proteomes" id="UP000192591">
    <property type="component" value="Unassembled WGS sequence"/>
</dbReference>
<dbReference type="STRING" id="1962155.B1813_11155"/>
<feature type="domain" description="VOC" evidence="1">
    <location>
        <begin position="137"/>
        <end position="262"/>
    </location>
</feature>
<dbReference type="InterPro" id="IPR029068">
    <property type="entry name" value="Glyas_Bleomycin-R_OHBP_Dase"/>
</dbReference>
<keyword evidence="3" id="KW-1185">Reference proteome</keyword>
<dbReference type="SUPFAM" id="SSF54593">
    <property type="entry name" value="Glyoxalase/Bleomycin resistance protein/Dihydroxybiphenyl dioxygenase"/>
    <property type="match status" value="2"/>
</dbReference>
<name>A0A1V9A6F2_SACPI</name>
<comment type="caution">
    <text evidence="2">The sequence shown here is derived from an EMBL/GenBank/DDBJ whole genome shotgun (WGS) entry which is preliminary data.</text>
</comment>
<organism evidence="2 3">
    <name type="scientific">Saccharomonospora piscinae</name>
    <dbReference type="NCBI Taxonomy" id="687388"/>
    <lineage>
        <taxon>Bacteria</taxon>
        <taxon>Bacillati</taxon>
        <taxon>Actinomycetota</taxon>
        <taxon>Actinomycetes</taxon>
        <taxon>Pseudonocardiales</taxon>
        <taxon>Pseudonocardiaceae</taxon>
        <taxon>Saccharomonospora</taxon>
    </lineage>
</organism>
<evidence type="ECO:0000259" key="1">
    <source>
        <dbReference type="PROSITE" id="PS51819"/>
    </source>
</evidence>
<dbReference type="Pfam" id="PF00903">
    <property type="entry name" value="Glyoxalase"/>
    <property type="match status" value="1"/>
</dbReference>
<dbReference type="RefSeq" id="WP_081191730.1">
    <property type="nucleotide sequence ID" value="NZ_MWIH01000005.1"/>
</dbReference>